<name>A0A937DF87_9BACT</name>
<comment type="caution">
    <text evidence="1">The sequence shown here is derived from an EMBL/GenBank/DDBJ whole genome shotgun (WGS) entry which is preliminary data.</text>
</comment>
<accession>A0A937DF87</accession>
<dbReference type="EMBL" id="JAERQG010000003">
    <property type="protein sequence ID" value="MBL0765977.1"/>
    <property type="molecule type" value="Genomic_DNA"/>
</dbReference>
<dbReference type="Pfam" id="PF12686">
    <property type="entry name" value="DUF3800"/>
    <property type="match status" value="1"/>
</dbReference>
<dbReference type="AlphaFoldDB" id="A0A937DF87"/>
<reference evidence="1" key="1">
    <citation type="submission" date="2021-01" db="EMBL/GenBank/DDBJ databases">
        <title>Marivirga sp. nov., isolated from intertidal surface sediments.</title>
        <authorList>
            <person name="Zhang M."/>
        </authorList>
    </citation>
    <scope>NUCLEOTIDE SEQUENCE</scope>
    <source>
        <strain evidence="1">SM1354</strain>
    </source>
</reference>
<gene>
    <name evidence="1" type="ORF">JKP34_11995</name>
</gene>
<dbReference type="Proteomes" id="UP000642920">
    <property type="component" value="Unassembled WGS sequence"/>
</dbReference>
<protein>
    <submittedName>
        <fullName evidence="1">DUF3800 domain-containing protein</fullName>
    </submittedName>
</protein>
<organism evidence="1 2">
    <name type="scientific">Marivirga atlantica</name>
    <dbReference type="NCBI Taxonomy" id="1548457"/>
    <lineage>
        <taxon>Bacteria</taxon>
        <taxon>Pseudomonadati</taxon>
        <taxon>Bacteroidota</taxon>
        <taxon>Cytophagia</taxon>
        <taxon>Cytophagales</taxon>
        <taxon>Marivirgaceae</taxon>
        <taxon>Marivirga</taxon>
    </lineage>
</organism>
<proteinExistence type="predicted"/>
<keyword evidence="2" id="KW-1185">Reference proteome</keyword>
<dbReference type="RefSeq" id="WP_201921665.1">
    <property type="nucleotide sequence ID" value="NZ_JAERQG010000003.1"/>
</dbReference>
<evidence type="ECO:0000313" key="1">
    <source>
        <dbReference type="EMBL" id="MBL0765977.1"/>
    </source>
</evidence>
<dbReference type="InterPro" id="IPR024524">
    <property type="entry name" value="DUF3800"/>
</dbReference>
<evidence type="ECO:0000313" key="2">
    <source>
        <dbReference type="Proteomes" id="UP000642920"/>
    </source>
</evidence>
<sequence length="236" mass="27703">MSTKNLYIDESCHLEHDGFPVMCIGYTKINAEDYDNLKEGIKSIKLKHNAPTEVKWNKLSNSRIELYKELIDFFFDSPVQFRCILVKYKGKLDHAAFNKGDHDSFYYKLVYFLLNSSTNPPNGNDYKVYMDIKDTRGKERLSQIKTVFENKYYGESPFIHFQHIRSDENEFLQLTDLFIGAITYKSRKEHEKEGASSVKNEVIAYLEEKSGYLLNEGTEPWEEKFNIFDHQPKSKS</sequence>